<name>A0ABV2PTV9_9GAMM</name>
<evidence type="ECO:0000256" key="2">
    <source>
        <dbReference type="ARBA" id="ARBA00022670"/>
    </source>
</evidence>
<evidence type="ECO:0000256" key="5">
    <source>
        <dbReference type="SAM" id="SignalP"/>
    </source>
</evidence>
<dbReference type="CDD" id="cd04701">
    <property type="entry name" value="Asparaginase_2"/>
    <property type="match status" value="1"/>
</dbReference>
<keyword evidence="3 6" id="KW-0378">Hydrolase</keyword>
<feature type="signal peptide" evidence="5">
    <location>
        <begin position="1"/>
        <end position="32"/>
    </location>
</feature>
<feature type="chain" id="PRO_5045807535" evidence="5">
    <location>
        <begin position="33"/>
        <end position="665"/>
    </location>
</feature>
<evidence type="ECO:0000256" key="4">
    <source>
        <dbReference type="ARBA" id="ARBA00022825"/>
    </source>
</evidence>
<dbReference type="Pfam" id="PF01112">
    <property type="entry name" value="Asparaginase_2"/>
    <property type="match status" value="1"/>
</dbReference>
<protein>
    <submittedName>
        <fullName evidence="6">Beta-aspartyl-peptidase (Threonine type)</fullName>
        <ecNumber evidence="6">3.4.19.5</ecNumber>
        <ecNumber evidence="6">3.5.1.1</ecNumber>
    </submittedName>
</protein>
<dbReference type="PROSITE" id="PS51257">
    <property type="entry name" value="PROKAR_LIPOPROTEIN"/>
    <property type="match status" value="1"/>
</dbReference>
<dbReference type="EMBL" id="JBEPSD010000001">
    <property type="protein sequence ID" value="MET4568468.1"/>
    <property type="molecule type" value="Genomic_DNA"/>
</dbReference>
<dbReference type="InterPro" id="IPR000246">
    <property type="entry name" value="Peptidase_T2"/>
</dbReference>
<comment type="similarity">
    <text evidence="1">Belongs to the peptidase S51 family.</text>
</comment>
<comment type="caution">
    <text evidence="6">The sequence shown here is derived from an EMBL/GenBank/DDBJ whole genome shotgun (WGS) entry which is preliminary data.</text>
</comment>
<evidence type="ECO:0000313" key="7">
    <source>
        <dbReference type="Proteomes" id="UP001549251"/>
    </source>
</evidence>
<keyword evidence="4" id="KW-0720">Serine protease</keyword>
<evidence type="ECO:0000256" key="3">
    <source>
        <dbReference type="ARBA" id="ARBA00022801"/>
    </source>
</evidence>
<keyword evidence="7" id="KW-1185">Reference proteome</keyword>
<dbReference type="EC" id="3.5.1.1" evidence="6"/>
<organism evidence="6 7">
    <name type="scientific">Rhodanobacter soli</name>
    <dbReference type="NCBI Taxonomy" id="590609"/>
    <lineage>
        <taxon>Bacteria</taxon>
        <taxon>Pseudomonadati</taxon>
        <taxon>Pseudomonadota</taxon>
        <taxon>Gammaproteobacteria</taxon>
        <taxon>Lysobacterales</taxon>
        <taxon>Rhodanobacteraceae</taxon>
        <taxon>Rhodanobacter</taxon>
    </lineage>
</organism>
<accession>A0ABV2PTV9</accession>
<dbReference type="PANTHER" id="PTHR10188:SF6">
    <property type="entry name" value="N(4)-(BETA-N-ACETYLGLUCOSAMINYL)-L-ASPARAGINASE"/>
    <property type="match status" value="1"/>
</dbReference>
<keyword evidence="5" id="KW-0732">Signal</keyword>
<dbReference type="InterPro" id="IPR029062">
    <property type="entry name" value="Class_I_gatase-like"/>
</dbReference>
<evidence type="ECO:0000256" key="1">
    <source>
        <dbReference type="ARBA" id="ARBA00006534"/>
    </source>
</evidence>
<dbReference type="GO" id="GO:0004067">
    <property type="term" value="F:asparaginase activity"/>
    <property type="evidence" value="ECO:0007669"/>
    <property type="project" value="UniProtKB-EC"/>
</dbReference>
<proteinExistence type="inferred from homology"/>
<gene>
    <name evidence="6" type="ORF">ABIE04_000795</name>
</gene>
<dbReference type="Gene3D" id="3.60.20.30">
    <property type="entry name" value="(Glycosyl)asparaginase"/>
    <property type="match status" value="1"/>
</dbReference>
<dbReference type="CDD" id="cd03145">
    <property type="entry name" value="GAT1_cyanophycinase"/>
    <property type="match status" value="1"/>
</dbReference>
<dbReference type="SUPFAM" id="SSF56235">
    <property type="entry name" value="N-terminal nucleophile aminohydrolases (Ntn hydrolases)"/>
    <property type="match status" value="1"/>
</dbReference>
<dbReference type="Pfam" id="PF03575">
    <property type="entry name" value="Peptidase_S51"/>
    <property type="match status" value="1"/>
</dbReference>
<dbReference type="Gene3D" id="3.40.50.880">
    <property type="match status" value="1"/>
</dbReference>
<keyword evidence="2" id="KW-0645">Protease</keyword>
<dbReference type="InterPro" id="IPR005320">
    <property type="entry name" value="Peptidase_S51"/>
</dbReference>
<dbReference type="SUPFAM" id="SSF52317">
    <property type="entry name" value="Class I glutamine amidotransferase-like"/>
    <property type="match status" value="1"/>
</dbReference>
<dbReference type="PANTHER" id="PTHR10188">
    <property type="entry name" value="L-ASPARAGINASE"/>
    <property type="match status" value="1"/>
</dbReference>
<evidence type="ECO:0000313" key="6">
    <source>
        <dbReference type="EMBL" id="MET4568468.1"/>
    </source>
</evidence>
<dbReference type="GO" id="GO:0008798">
    <property type="term" value="F:beta-aspartyl-peptidase activity"/>
    <property type="evidence" value="ECO:0007669"/>
    <property type="project" value="UniProtKB-EC"/>
</dbReference>
<dbReference type="Proteomes" id="UP001549251">
    <property type="component" value="Unassembled WGS sequence"/>
</dbReference>
<reference evidence="6 7" key="1">
    <citation type="submission" date="2024-06" db="EMBL/GenBank/DDBJ databases">
        <title>Sorghum-associated microbial communities from plants grown in Nebraska, USA.</title>
        <authorList>
            <person name="Schachtman D."/>
        </authorList>
    </citation>
    <scope>NUCLEOTIDE SEQUENCE [LARGE SCALE GENOMIC DNA]</scope>
    <source>
        <strain evidence="6 7">1757</strain>
    </source>
</reference>
<sequence length="665" mass="70354">MTSPSRSQHFLRTGFSLVFSLCLLMACSAAAAASPDSAAIRQGYEYYQIGDLKAPTPGRTEAALMLMGGGKWPHKAFAWFAARGGHGHFVILRASGEDDMQKEFYTEVGGVASVQTLVFHRREAASDPKVLDIVRHADGIFIAGGDQANYVNFWKGTPLNVALNQHVEHGKPIGGTSAGLAILGAHAYGAMDGGSITSKEAMRDPLGKGMTLVGDFMHLPNMQRVVTDTHFHKRDRLGRLIAFVANLRHAGHADVVGLGVDQDAALCVDGNGIGRLFTIDNGFAWLVQPKGSPERIEAGKPLDYRGTRVTGVGTQSRIDLKDFKVSQPVFDAIADVHDGELTLRGEHAPLLVIHGGAGVERASMTPQIEAGARAALELALRKGYAELKSGKTATDAVAAAITVLEDDPLFNAGKGAVFTHDGKNELDASIMDGSTLAAGAVAGVHRVRNPILLARAVMERSPHVMMVGDGAETFATEQGFKLVDPSYFRTDRRWQELQKALKDDAAGVSLTERLMALKHFGTVGALARDSQGRLAAGTSTGGMTDKRYGRVGDSPIVGAGTYANAACAVSGTGWGEFYIRVSAAREICLRMAMLDESAQQAGQAVINDEIPQMGGDGGAIILGADGSVSMPFNTEGMYRGWIGADGVPHVAIYSGDPLALPAPVR</sequence>
<dbReference type="InterPro" id="IPR029055">
    <property type="entry name" value="Ntn_hydrolases_N"/>
</dbReference>
<dbReference type="EC" id="3.4.19.5" evidence="6"/>